<gene>
    <name evidence="1" type="ORF">GBAR_LOCUS12148</name>
</gene>
<feature type="non-terminal residue" evidence="1">
    <location>
        <position position="101"/>
    </location>
</feature>
<reference evidence="1" key="1">
    <citation type="submission" date="2023-03" db="EMBL/GenBank/DDBJ databases">
        <authorList>
            <person name="Steffen K."/>
            <person name="Cardenas P."/>
        </authorList>
    </citation>
    <scope>NUCLEOTIDE SEQUENCE</scope>
</reference>
<dbReference type="AlphaFoldDB" id="A0AA35WG93"/>
<evidence type="ECO:0000313" key="1">
    <source>
        <dbReference type="EMBL" id="CAI8020303.1"/>
    </source>
</evidence>
<dbReference type="Proteomes" id="UP001174909">
    <property type="component" value="Unassembled WGS sequence"/>
</dbReference>
<proteinExistence type="predicted"/>
<organism evidence="1 2">
    <name type="scientific">Geodia barretti</name>
    <name type="common">Barrett's horny sponge</name>
    <dbReference type="NCBI Taxonomy" id="519541"/>
    <lineage>
        <taxon>Eukaryota</taxon>
        <taxon>Metazoa</taxon>
        <taxon>Porifera</taxon>
        <taxon>Demospongiae</taxon>
        <taxon>Heteroscleromorpha</taxon>
        <taxon>Tetractinellida</taxon>
        <taxon>Astrophorina</taxon>
        <taxon>Geodiidae</taxon>
        <taxon>Geodia</taxon>
    </lineage>
</organism>
<evidence type="ECO:0000313" key="2">
    <source>
        <dbReference type="Proteomes" id="UP001174909"/>
    </source>
</evidence>
<sequence>MIIGFTERAQNVSETYAQGVDLLQLPIHVATVRTAQREHPMVFRVQDFMCTAIVEPLTSQENPDFDATFGSRDPTDGIIRSIYILQYRVSTIPPLVAFIRD</sequence>
<keyword evidence="2" id="KW-1185">Reference proteome</keyword>
<comment type="caution">
    <text evidence="1">The sequence shown here is derived from an EMBL/GenBank/DDBJ whole genome shotgun (WGS) entry which is preliminary data.</text>
</comment>
<accession>A0AA35WG93</accession>
<name>A0AA35WG93_GEOBA</name>
<dbReference type="EMBL" id="CASHTH010001817">
    <property type="protein sequence ID" value="CAI8020303.1"/>
    <property type="molecule type" value="Genomic_DNA"/>
</dbReference>
<protein>
    <submittedName>
        <fullName evidence="1">Uncharacterized protein</fullName>
    </submittedName>
</protein>